<dbReference type="PANTHER" id="PTHR24253:SF148">
    <property type="entry name" value="CLIP-DOMAIN SERINE PROTEASE"/>
    <property type="match status" value="1"/>
</dbReference>
<dbReference type="EMBL" id="JAOYFB010000036">
    <property type="protein sequence ID" value="KAK4018585.1"/>
    <property type="molecule type" value="Genomic_DNA"/>
</dbReference>
<comment type="caution">
    <text evidence="3">The sequence shown here is derived from an EMBL/GenBank/DDBJ whole genome shotgun (WGS) entry which is preliminary data.</text>
</comment>
<evidence type="ECO:0000256" key="1">
    <source>
        <dbReference type="ARBA" id="ARBA00023157"/>
    </source>
</evidence>
<accession>A0ABR0A0A1</accession>
<dbReference type="Pfam" id="PF00089">
    <property type="entry name" value="Trypsin"/>
    <property type="match status" value="1"/>
</dbReference>
<dbReference type="Proteomes" id="UP001234178">
    <property type="component" value="Unassembled WGS sequence"/>
</dbReference>
<evidence type="ECO:0000259" key="2">
    <source>
        <dbReference type="PROSITE" id="PS50240"/>
    </source>
</evidence>
<dbReference type="PROSITE" id="PS50240">
    <property type="entry name" value="TRYPSIN_DOM"/>
    <property type="match status" value="1"/>
</dbReference>
<dbReference type="PROSITE" id="PS00135">
    <property type="entry name" value="TRYPSIN_SER"/>
    <property type="match status" value="1"/>
</dbReference>
<gene>
    <name evidence="3" type="ORF">OUZ56_000631</name>
</gene>
<dbReference type="InterPro" id="IPR033116">
    <property type="entry name" value="TRYPSIN_SER"/>
</dbReference>
<evidence type="ECO:0000313" key="3">
    <source>
        <dbReference type="EMBL" id="KAK4018585.1"/>
    </source>
</evidence>
<name>A0ABR0A0A1_9CRUS</name>
<feature type="domain" description="Peptidase S1" evidence="2">
    <location>
        <begin position="1"/>
        <end position="87"/>
    </location>
</feature>
<dbReference type="Pfam" id="PF23743">
    <property type="entry name" value="Beta-prop_BBS7"/>
    <property type="match status" value="1"/>
</dbReference>
<proteinExistence type="predicted"/>
<reference evidence="3 4" key="1">
    <citation type="journal article" date="2023" name="Nucleic Acids Res.">
        <title>The hologenome of Daphnia magna reveals possible DNA methylation and microbiome-mediated evolution of the host genome.</title>
        <authorList>
            <person name="Chaturvedi A."/>
            <person name="Li X."/>
            <person name="Dhandapani V."/>
            <person name="Marshall H."/>
            <person name="Kissane S."/>
            <person name="Cuenca-Cambronero M."/>
            <person name="Asole G."/>
            <person name="Calvet F."/>
            <person name="Ruiz-Romero M."/>
            <person name="Marangio P."/>
            <person name="Guigo R."/>
            <person name="Rago D."/>
            <person name="Mirbahai L."/>
            <person name="Eastwood N."/>
            <person name="Colbourne J.K."/>
            <person name="Zhou J."/>
            <person name="Mallon E."/>
            <person name="Orsini L."/>
        </authorList>
    </citation>
    <scope>NUCLEOTIDE SEQUENCE [LARGE SCALE GENOMIC DNA]</scope>
    <source>
        <strain evidence="3">LRV0_1</strain>
    </source>
</reference>
<dbReference type="InterPro" id="IPR056332">
    <property type="entry name" value="Beta-prop_BBS7"/>
</dbReference>
<dbReference type="InterPro" id="IPR043504">
    <property type="entry name" value="Peptidase_S1_PA_chymotrypsin"/>
</dbReference>
<organism evidence="3 4">
    <name type="scientific">Daphnia magna</name>
    <dbReference type="NCBI Taxonomy" id="35525"/>
    <lineage>
        <taxon>Eukaryota</taxon>
        <taxon>Metazoa</taxon>
        <taxon>Ecdysozoa</taxon>
        <taxon>Arthropoda</taxon>
        <taxon>Crustacea</taxon>
        <taxon>Branchiopoda</taxon>
        <taxon>Diplostraca</taxon>
        <taxon>Cladocera</taxon>
        <taxon>Anomopoda</taxon>
        <taxon>Daphniidae</taxon>
        <taxon>Daphnia</taxon>
    </lineage>
</organism>
<evidence type="ECO:0000313" key="4">
    <source>
        <dbReference type="Proteomes" id="UP001234178"/>
    </source>
</evidence>
<keyword evidence="1" id="KW-1015">Disulfide bond</keyword>
<sequence>MTNAECRNRFDGVVTSGIADHMICASYPGKDTCTGDSGGPLLVQDMPGAKWIQVGIISWGIGCADPDFPGVYTRISSFVDWIEKQNQLDLHILMTKMQSQVKLKLQRIDYVQVSSLKSSSVQLLPAKGAKHQQKVAIGDQRGKLQLVSIKKGEPFVDFKIDLKSPINCVTILVNNNVST</sequence>
<dbReference type="InterPro" id="IPR001254">
    <property type="entry name" value="Trypsin_dom"/>
</dbReference>
<protein>
    <recommendedName>
        <fullName evidence="2">Peptidase S1 domain-containing protein</fullName>
    </recommendedName>
</protein>
<dbReference type="SUPFAM" id="SSF50494">
    <property type="entry name" value="Trypsin-like serine proteases"/>
    <property type="match status" value="1"/>
</dbReference>
<dbReference type="PANTHER" id="PTHR24253">
    <property type="entry name" value="TRANSMEMBRANE PROTEASE SERINE"/>
    <property type="match status" value="1"/>
</dbReference>
<dbReference type="Gene3D" id="2.40.10.10">
    <property type="entry name" value="Trypsin-like serine proteases"/>
    <property type="match status" value="1"/>
</dbReference>
<dbReference type="InterPro" id="IPR009003">
    <property type="entry name" value="Peptidase_S1_PA"/>
</dbReference>
<keyword evidence="4" id="KW-1185">Reference proteome</keyword>